<gene>
    <name evidence="1" type="ORF">A3E29_01880</name>
</gene>
<reference evidence="1 2" key="1">
    <citation type="journal article" date="2016" name="Nat. Commun.">
        <title>Thousands of microbial genomes shed light on interconnected biogeochemical processes in an aquifer system.</title>
        <authorList>
            <person name="Anantharaman K."/>
            <person name="Brown C.T."/>
            <person name="Hug L.A."/>
            <person name="Sharon I."/>
            <person name="Castelle C.J."/>
            <person name="Probst A.J."/>
            <person name="Thomas B.C."/>
            <person name="Singh A."/>
            <person name="Wilkins M.J."/>
            <person name="Karaoz U."/>
            <person name="Brodie E.L."/>
            <person name="Williams K.H."/>
            <person name="Hubbard S.S."/>
            <person name="Banfield J.F."/>
        </authorList>
    </citation>
    <scope>NUCLEOTIDE SEQUENCE [LARGE SCALE GENOMIC DNA]</scope>
</reference>
<accession>A0A1F5PKQ2</accession>
<evidence type="ECO:0000313" key="1">
    <source>
        <dbReference type="EMBL" id="OGE90525.1"/>
    </source>
</evidence>
<proteinExistence type="predicted"/>
<protein>
    <submittedName>
        <fullName evidence="1">Uncharacterized protein</fullName>
    </submittedName>
</protein>
<organism evidence="1 2">
    <name type="scientific">Candidatus Doudnabacteria bacterium RIFCSPHIGHO2_12_FULL_48_16</name>
    <dbReference type="NCBI Taxonomy" id="1817838"/>
    <lineage>
        <taxon>Bacteria</taxon>
        <taxon>Candidatus Doudnaibacteriota</taxon>
    </lineage>
</organism>
<dbReference type="EMBL" id="MFEY01000005">
    <property type="protein sequence ID" value="OGE90525.1"/>
    <property type="molecule type" value="Genomic_DNA"/>
</dbReference>
<evidence type="ECO:0000313" key="2">
    <source>
        <dbReference type="Proteomes" id="UP000177682"/>
    </source>
</evidence>
<sequence>MFTKKINKEDLEEIRKRQEMIHQYKLIAQALEAQKQQYIISRFPKYGLDPSRQYDIDLKTGRITENKNPRI</sequence>
<name>A0A1F5PKQ2_9BACT</name>
<dbReference type="Proteomes" id="UP000177682">
    <property type="component" value="Unassembled WGS sequence"/>
</dbReference>
<comment type="caution">
    <text evidence="1">The sequence shown here is derived from an EMBL/GenBank/DDBJ whole genome shotgun (WGS) entry which is preliminary data.</text>
</comment>
<dbReference type="AlphaFoldDB" id="A0A1F5PKQ2"/>